<dbReference type="GO" id="GO:0016020">
    <property type="term" value="C:membrane"/>
    <property type="evidence" value="ECO:0007669"/>
    <property type="project" value="UniProtKB-SubCell"/>
</dbReference>
<keyword evidence="4" id="KW-0597">Phosphoprotein</keyword>
<evidence type="ECO:0000313" key="14">
    <source>
        <dbReference type="Proteomes" id="UP000644699"/>
    </source>
</evidence>
<reference evidence="13" key="1">
    <citation type="journal article" date="2014" name="Int. J. Syst. Evol. Microbiol.">
        <title>Complete genome sequence of Corynebacterium casei LMG S-19264T (=DSM 44701T), isolated from a smear-ripened cheese.</title>
        <authorList>
            <consortium name="US DOE Joint Genome Institute (JGI-PGF)"/>
            <person name="Walter F."/>
            <person name="Albersmeier A."/>
            <person name="Kalinowski J."/>
            <person name="Ruckert C."/>
        </authorList>
    </citation>
    <scope>NUCLEOTIDE SEQUENCE</scope>
    <source>
        <strain evidence="13">CGMCC 1.15367</strain>
    </source>
</reference>
<evidence type="ECO:0000256" key="8">
    <source>
        <dbReference type="ARBA" id="ARBA00022840"/>
    </source>
</evidence>
<dbReference type="GO" id="GO:0005524">
    <property type="term" value="F:ATP binding"/>
    <property type="evidence" value="ECO:0007669"/>
    <property type="project" value="UniProtKB-KW"/>
</dbReference>
<keyword evidence="6" id="KW-0547">Nucleotide-binding</keyword>
<dbReference type="PANTHER" id="PTHR44936:SF10">
    <property type="entry name" value="SENSOR PROTEIN RSTB"/>
    <property type="match status" value="1"/>
</dbReference>
<keyword evidence="10" id="KW-1133">Transmembrane helix</keyword>
<dbReference type="InterPro" id="IPR003660">
    <property type="entry name" value="HAMP_dom"/>
</dbReference>
<keyword evidence="10" id="KW-0472">Membrane</keyword>
<dbReference type="CDD" id="cd00075">
    <property type="entry name" value="HATPase"/>
    <property type="match status" value="1"/>
</dbReference>
<dbReference type="PANTHER" id="PTHR44936">
    <property type="entry name" value="SENSOR PROTEIN CREC"/>
    <property type="match status" value="1"/>
</dbReference>
<evidence type="ECO:0000259" key="11">
    <source>
        <dbReference type="PROSITE" id="PS50109"/>
    </source>
</evidence>
<evidence type="ECO:0000256" key="7">
    <source>
        <dbReference type="ARBA" id="ARBA00022777"/>
    </source>
</evidence>
<evidence type="ECO:0000256" key="6">
    <source>
        <dbReference type="ARBA" id="ARBA00022741"/>
    </source>
</evidence>
<keyword evidence="8" id="KW-0067">ATP-binding</keyword>
<dbReference type="SMART" id="SM00387">
    <property type="entry name" value="HATPase_c"/>
    <property type="match status" value="1"/>
</dbReference>
<feature type="compositionally biased region" description="Basic and acidic residues" evidence="9">
    <location>
        <begin position="1"/>
        <end position="22"/>
    </location>
</feature>
<evidence type="ECO:0000256" key="5">
    <source>
        <dbReference type="ARBA" id="ARBA00022679"/>
    </source>
</evidence>
<evidence type="ECO:0000256" key="4">
    <source>
        <dbReference type="ARBA" id="ARBA00022553"/>
    </source>
</evidence>
<dbReference type="InterPro" id="IPR004358">
    <property type="entry name" value="Sig_transdc_His_kin-like_C"/>
</dbReference>
<dbReference type="InterPro" id="IPR003594">
    <property type="entry name" value="HATPase_dom"/>
</dbReference>
<dbReference type="InterPro" id="IPR036890">
    <property type="entry name" value="HATPase_C_sf"/>
</dbReference>
<sequence>MTVSEQRSEAAGDGPRRTERARSPGPAIRKPLSVSLLWVTLLSVMVAEIFIFVPSVAHFRLEWLRQKLETAAAAGLTAEQPKEPEEAVLGPRQQAALLDALQADLVAIASGGTTRLLARKETIPTLDRQVDIAKTRWPTLIGGAIDTLLFGGNRTLRVLGPVGDDEETGRIVAEVVFPERKLRAAMLVYARNVFLLSLLIALFAGCLVYAAISSLLIRPIRAMTRSMLRFGEAPTDASRIIAPSGRADEIGAAEAELASMQATLATTLREQRHLADLGLAVSKINHDLRNILASAQMVSDRLADVQEPRVQRALPLLLRSLDRALSYTQSVMSYGKAVESEPVRRRIRLHRLVADVFEVAPVAPDSEIELVNAVPEDFEIDVDADQFFRALNNLCRNAVQALEAESGVIFVRRITIGAERAADGTPVIRVEDTGPGLPPRARAHLFRAFRGSGRAGGTGLGLAIAAEIVEAHGGRIELVDAPSAGARFEIRLPRPEARLGPPDAA</sequence>
<dbReference type="EMBL" id="BMIQ01000002">
    <property type="protein sequence ID" value="GGD96756.1"/>
    <property type="molecule type" value="Genomic_DNA"/>
</dbReference>
<evidence type="ECO:0000256" key="9">
    <source>
        <dbReference type="SAM" id="MobiDB-lite"/>
    </source>
</evidence>
<evidence type="ECO:0000259" key="12">
    <source>
        <dbReference type="PROSITE" id="PS50885"/>
    </source>
</evidence>
<evidence type="ECO:0000256" key="3">
    <source>
        <dbReference type="ARBA" id="ARBA00012438"/>
    </source>
</evidence>
<dbReference type="SUPFAM" id="SSF55874">
    <property type="entry name" value="ATPase domain of HSP90 chaperone/DNA topoisomerase II/histidine kinase"/>
    <property type="match status" value="1"/>
</dbReference>
<keyword evidence="5" id="KW-0808">Transferase</keyword>
<feature type="transmembrane region" description="Helical" evidence="10">
    <location>
        <begin position="193"/>
        <end position="217"/>
    </location>
</feature>
<reference evidence="13" key="2">
    <citation type="submission" date="2020-09" db="EMBL/GenBank/DDBJ databases">
        <authorList>
            <person name="Sun Q."/>
            <person name="Zhou Y."/>
        </authorList>
    </citation>
    <scope>NUCLEOTIDE SEQUENCE</scope>
    <source>
        <strain evidence="13">CGMCC 1.15367</strain>
    </source>
</reference>
<keyword evidence="14" id="KW-1185">Reference proteome</keyword>
<feature type="region of interest" description="Disordered" evidence="9">
    <location>
        <begin position="1"/>
        <end position="25"/>
    </location>
</feature>
<dbReference type="PROSITE" id="PS50109">
    <property type="entry name" value="HIS_KIN"/>
    <property type="match status" value="1"/>
</dbReference>
<dbReference type="EC" id="2.7.13.3" evidence="3"/>
<comment type="subcellular location">
    <subcellularLocation>
        <location evidence="2">Membrane</location>
    </subcellularLocation>
</comment>
<organism evidence="13 14">
    <name type="scientific">Aureimonas endophytica</name>
    <dbReference type="NCBI Taxonomy" id="2027858"/>
    <lineage>
        <taxon>Bacteria</taxon>
        <taxon>Pseudomonadati</taxon>
        <taxon>Pseudomonadota</taxon>
        <taxon>Alphaproteobacteria</taxon>
        <taxon>Hyphomicrobiales</taxon>
        <taxon>Aurantimonadaceae</taxon>
        <taxon>Aureimonas</taxon>
    </lineage>
</organism>
<dbReference type="Gene3D" id="3.30.565.10">
    <property type="entry name" value="Histidine kinase-like ATPase, C-terminal domain"/>
    <property type="match status" value="1"/>
</dbReference>
<keyword evidence="10" id="KW-0812">Transmembrane</keyword>
<evidence type="ECO:0000313" key="13">
    <source>
        <dbReference type="EMBL" id="GGD96756.1"/>
    </source>
</evidence>
<name>A0A916ZGP8_9HYPH</name>
<dbReference type="AlphaFoldDB" id="A0A916ZGP8"/>
<feature type="domain" description="Histidine kinase" evidence="11">
    <location>
        <begin position="283"/>
        <end position="496"/>
    </location>
</feature>
<dbReference type="GO" id="GO:0004673">
    <property type="term" value="F:protein histidine kinase activity"/>
    <property type="evidence" value="ECO:0007669"/>
    <property type="project" value="UniProtKB-EC"/>
</dbReference>
<proteinExistence type="predicted"/>
<dbReference type="RefSeq" id="WP_188907563.1">
    <property type="nucleotide sequence ID" value="NZ_BMIQ01000002.1"/>
</dbReference>
<dbReference type="Proteomes" id="UP000644699">
    <property type="component" value="Unassembled WGS sequence"/>
</dbReference>
<evidence type="ECO:0000256" key="10">
    <source>
        <dbReference type="SAM" id="Phobius"/>
    </source>
</evidence>
<gene>
    <name evidence="13" type="ORF">GCM10011390_14420</name>
</gene>
<comment type="catalytic activity">
    <reaction evidence="1">
        <text>ATP + protein L-histidine = ADP + protein N-phospho-L-histidine.</text>
        <dbReference type="EC" id="2.7.13.3"/>
    </reaction>
</comment>
<keyword evidence="7" id="KW-0418">Kinase</keyword>
<accession>A0A916ZGP8</accession>
<evidence type="ECO:0000256" key="1">
    <source>
        <dbReference type="ARBA" id="ARBA00000085"/>
    </source>
</evidence>
<dbReference type="Gene3D" id="6.10.340.10">
    <property type="match status" value="1"/>
</dbReference>
<protein>
    <recommendedName>
        <fullName evidence="3">histidine kinase</fullName>
        <ecNumber evidence="3">2.7.13.3</ecNumber>
    </recommendedName>
</protein>
<feature type="transmembrane region" description="Helical" evidence="10">
    <location>
        <begin position="36"/>
        <end position="57"/>
    </location>
</feature>
<comment type="caution">
    <text evidence="13">The sequence shown here is derived from an EMBL/GenBank/DDBJ whole genome shotgun (WGS) entry which is preliminary data.</text>
</comment>
<evidence type="ECO:0000256" key="2">
    <source>
        <dbReference type="ARBA" id="ARBA00004370"/>
    </source>
</evidence>
<dbReference type="Pfam" id="PF02518">
    <property type="entry name" value="HATPase_c"/>
    <property type="match status" value="1"/>
</dbReference>
<dbReference type="PRINTS" id="PR00344">
    <property type="entry name" value="BCTRLSENSOR"/>
</dbReference>
<dbReference type="InterPro" id="IPR050980">
    <property type="entry name" value="2C_sensor_his_kinase"/>
</dbReference>
<feature type="domain" description="HAMP" evidence="12">
    <location>
        <begin position="214"/>
        <end position="269"/>
    </location>
</feature>
<dbReference type="PROSITE" id="PS50885">
    <property type="entry name" value="HAMP"/>
    <property type="match status" value="1"/>
</dbReference>
<dbReference type="InterPro" id="IPR005467">
    <property type="entry name" value="His_kinase_dom"/>
</dbReference>
<dbReference type="GO" id="GO:0007165">
    <property type="term" value="P:signal transduction"/>
    <property type="evidence" value="ECO:0007669"/>
    <property type="project" value="InterPro"/>
</dbReference>